<dbReference type="PROSITE" id="PS50181">
    <property type="entry name" value="FBOX"/>
    <property type="match status" value="1"/>
</dbReference>
<evidence type="ECO:0000259" key="2">
    <source>
        <dbReference type="PROSITE" id="PS50181"/>
    </source>
</evidence>
<dbReference type="Proteomes" id="UP000290289">
    <property type="component" value="Chromosome 11"/>
</dbReference>
<dbReference type="EMBL" id="RDQH01000337">
    <property type="protein sequence ID" value="RXH84035.1"/>
    <property type="molecule type" value="Genomic_DNA"/>
</dbReference>
<dbReference type="Pfam" id="PF24758">
    <property type="entry name" value="LRR_At5g56370"/>
    <property type="match status" value="1"/>
</dbReference>
<proteinExistence type="predicted"/>
<dbReference type="Gene3D" id="3.80.10.10">
    <property type="entry name" value="Ribonuclease Inhibitor"/>
    <property type="match status" value="2"/>
</dbReference>
<reference evidence="3 4" key="1">
    <citation type="submission" date="2018-10" db="EMBL/GenBank/DDBJ databases">
        <title>A high-quality apple genome assembly.</title>
        <authorList>
            <person name="Hu J."/>
        </authorList>
    </citation>
    <scope>NUCLEOTIDE SEQUENCE [LARGE SCALE GENOMIC DNA]</scope>
    <source>
        <strain evidence="4">cv. HFTH1</strain>
        <tissue evidence="3">Young leaf</tissue>
    </source>
</reference>
<dbReference type="SMART" id="SM00579">
    <property type="entry name" value="FBD"/>
    <property type="match status" value="2"/>
</dbReference>
<dbReference type="CDD" id="cd22160">
    <property type="entry name" value="F-box_AtFBL13-like"/>
    <property type="match status" value="2"/>
</dbReference>
<dbReference type="PANTHER" id="PTHR31900">
    <property type="entry name" value="F-BOX/RNI SUPERFAMILY PROTEIN-RELATED"/>
    <property type="match status" value="1"/>
</dbReference>
<evidence type="ECO:0000313" key="4">
    <source>
        <dbReference type="Proteomes" id="UP000290289"/>
    </source>
</evidence>
<dbReference type="AlphaFoldDB" id="A0A498IPI6"/>
<dbReference type="Pfam" id="PF00646">
    <property type="entry name" value="F-box"/>
    <property type="match status" value="2"/>
</dbReference>
<dbReference type="InterPro" id="IPR036047">
    <property type="entry name" value="F-box-like_dom_sf"/>
</dbReference>
<dbReference type="InterPro" id="IPR053781">
    <property type="entry name" value="F-box_AtFBL13-like"/>
</dbReference>
<dbReference type="InterPro" id="IPR050232">
    <property type="entry name" value="FBL13/AtMIF1-like"/>
</dbReference>
<accession>A0A498IPI6</accession>
<keyword evidence="4" id="KW-1185">Reference proteome</keyword>
<feature type="region of interest" description="Disordered" evidence="1">
    <location>
        <begin position="966"/>
        <end position="992"/>
    </location>
</feature>
<dbReference type="SUPFAM" id="SSF81383">
    <property type="entry name" value="F-box domain"/>
    <property type="match status" value="2"/>
</dbReference>
<dbReference type="SMART" id="SM00256">
    <property type="entry name" value="FBOX"/>
    <property type="match status" value="2"/>
</dbReference>
<gene>
    <name evidence="3" type="ORF">DVH24_026934</name>
</gene>
<dbReference type="InterPro" id="IPR055411">
    <property type="entry name" value="LRR_FXL15/At3g58940/PEG3-like"/>
</dbReference>
<dbReference type="Pfam" id="PF23622">
    <property type="entry name" value="LRR_At1g61320_AtMIF1"/>
    <property type="match status" value="1"/>
</dbReference>
<evidence type="ECO:0000313" key="3">
    <source>
        <dbReference type="EMBL" id="RXH84035.1"/>
    </source>
</evidence>
<feature type="domain" description="F-box" evidence="2">
    <location>
        <begin position="500"/>
        <end position="548"/>
    </location>
</feature>
<dbReference type="PANTHER" id="PTHR31900:SF34">
    <property type="entry name" value="EMB|CAB62440.1-RELATED"/>
    <property type="match status" value="1"/>
</dbReference>
<dbReference type="InterPro" id="IPR055357">
    <property type="entry name" value="LRR_At1g61320_AtMIF1"/>
</dbReference>
<sequence length="1110" mass="127199">MGSQTKSLMLNKEPMLQSIVKDRISQLPEPVLCRMLSLIPTKYAVRTSVLSKRWKNVWAFVPNIDLDDENEHFYRRNRDTNDYVRFSMFVDRVLFLHETDIHKFRLHCSNVDDFAPIEGWIRSAIGRNAVEFDLLVESFTNQNFKLPQSIFMYKKLVVLKVNSNCLSYVPTKSGCFRSLKFLHVTFCFLDNESAGNLFSCCPVLEDLTIHGDVGPHVLNFKISAPELKKLRIRLRDVALIGVVSNFSVSAPKLETLDVTEDVLSNYNLESSKSLVKASVNLYHHVACLHREFSNLSAKLLAGISKVKCLYLSAHSLKVCCLPAFDNLSELKLVLHNCYNWELLTELLKRSPKLEHLVLEYEGEECTTYSDNEEEYSDIFLGPEWNTPKTVPICVSTHLKTITVMGFKGYYDEMALTKYLLENGKVLNKVRKNLETLDMVNQLTLVRSGYLHIKDSKSFLGHLRTFQTVILSGLFAKVIKLTIFFVVKKNTRVQMSKARVKDRISGLPDPVLCHMLSFLPTKCAMRCSILSTRWKNIWNSVPNLDFENKDKSETVGFMNFVDRILKFPGSIDIQKFRLHCSYVGDYTRIDGWIRTAIRRKAVELDLGVSNTGKTLELPKSVFMCKTLVVLKVKSNVITYNPPTSGCFPSLKFLHITAEGPYCDSVENLLSCCPVLEDLIIDITLGVRGCNFKISASELKRLIITFHHLLIQLGGEKVFINAPKLEYFDVKEDILANYCLENAKSLVKANVDLYCYCVHRDVEFVTNATALLEGISNVKYLCLSARVLWDHCLPAFDNLSELKLVLYDSYNWDLLMKLLDKSPNLEHLVLEHKEDKDCVQHYSFGQHSNFKCNLPSEFRWHTPEYVPACLTSHLKTITIRGFKGYPHEKKGARFLFENGIVLDKMAIYNDLEPSTSLNPNPLFIFLTTHKPFSRFSIAYRFFTSSHQTENQTRPRKPLDLLFKEAVELSPKPENSDSEDETKDNQLKKSLRDLEEEVRSLRAENKAKKREPNSDSEGEVSLYAVFTNKKPADGGSRKRMAVTRERSNVLKDLSQDMEVMASHLFKEGYFKDANFLFVNGDRLDISCFNNSYGRSFIRFAVESFARDNQVIAK</sequence>
<dbReference type="SUPFAM" id="SSF52047">
    <property type="entry name" value="RNI-like"/>
    <property type="match status" value="2"/>
</dbReference>
<dbReference type="InterPro" id="IPR032675">
    <property type="entry name" value="LRR_dom_sf"/>
</dbReference>
<dbReference type="InterPro" id="IPR006566">
    <property type="entry name" value="FBD"/>
</dbReference>
<comment type="caution">
    <text evidence="3">The sequence shown here is derived from an EMBL/GenBank/DDBJ whole genome shotgun (WGS) entry which is preliminary data.</text>
</comment>
<protein>
    <recommendedName>
        <fullName evidence="2">F-box domain-containing protein</fullName>
    </recommendedName>
</protein>
<dbReference type="InterPro" id="IPR001810">
    <property type="entry name" value="F-box_dom"/>
</dbReference>
<organism evidence="3 4">
    <name type="scientific">Malus domestica</name>
    <name type="common">Apple</name>
    <name type="synonym">Pyrus malus</name>
    <dbReference type="NCBI Taxonomy" id="3750"/>
    <lineage>
        <taxon>Eukaryota</taxon>
        <taxon>Viridiplantae</taxon>
        <taxon>Streptophyta</taxon>
        <taxon>Embryophyta</taxon>
        <taxon>Tracheophyta</taxon>
        <taxon>Spermatophyta</taxon>
        <taxon>Magnoliopsida</taxon>
        <taxon>eudicotyledons</taxon>
        <taxon>Gunneridae</taxon>
        <taxon>Pentapetalae</taxon>
        <taxon>rosids</taxon>
        <taxon>fabids</taxon>
        <taxon>Rosales</taxon>
        <taxon>Rosaceae</taxon>
        <taxon>Amygdaloideae</taxon>
        <taxon>Maleae</taxon>
        <taxon>Malus</taxon>
    </lineage>
</organism>
<name>A0A498IPI6_MALDO</name>
<dbReference type="Pfam" id="PF08387">
    <property type="entry name" value="FBD"/>
    <property type="match status" value="1"/>
</dbReference>
<dbReference type="Gene3D" id="1.20.1280.50">
    <property type="match status" value="1"/>
</dbReference>
<evidence type="ECO:0000256" key="1">
    <source>
        <dbReference type="SAM" id="MobiDB-lite"/>
    </source>
</evidence>
<feature type="compositionally biased region" description="Basic and acidic residues" evidence="1">
    <location>
        <begin position="980"/>
        <end position="992"/>
    </location>
</feature>